<dbReference type="AlphaFoldDB" id="A0A926HM38"/>
<evidence type="ECO:0000256" key="1">
    <source>
        <dbReference type="ARBA" id="ARBA00004651"/>
    </source>
</evidence>
<dbReference type="InterPro" id="IPR035906">
    <property type="entry name" value="MetI-like_sf"/>
</dbReference>
<dbReference type="PANTHER" id="PTHR43744:SF8">
    <property type="entry name" value="SN-GLYCEROL-3-PHOSPHATE TRANSPORT SYSTEM PERMEASE PROTEIN UGPE"/>
    <property type="match status" value="1"/>
</dbReference>
<dbReference type="EMBL" id="JACRSN010000002">
    <property type="protein sequence ID" value="MBC8532742.1"/>
    <property type="molecule type" value="Genomic_DNA"/>
</dbReference>
<evidence type="ECO:0000259" key="8">
    <source>
        <dbReference type="PROSITE" id="PS50928"/>
    </source>
</evidence>
<dbReference type="GO" id="GO:0055085">
    <property type="term" value="P:transmembrane transport"/>
    <property type="evidence" value="ECO:0007669"/>
    <property type="project" value="InterPro"/>
</dbReference>
<feature type="transmembrane region" description="Helical" evidence="7">
    <location>
        <begin position="243"/>
        <end position="264"/>
    </location>
</feature>
<sequence length="279" mass="31522">MKQKKISPVRIVFYLVLILILIYQIYPVIWMIITSFKSPEDVQNRSPFSLPKPIFLENYINAFAKSDLLSYFRNSIIVTVITMACVILFSAFAGFAIEKLRFKGNGIVLGYFLAGITIPIHITLIPLFIIYKNVGILSTWVSLILPQIGFCLPISIYLFTAFFKYIPNGMFEAAIIDGANVPRTFFKIYFPLSKNTIMTVATVNFISVWNEFIFANTFILDQSKKTIPVGLKDFVGFYGKVDWGATFAAVSMTLLPLLIVYFIFNKSIIEGMVAGAVKE</sequence>
<dbReference type="InterPro" id="IPR000515">
    <property type="entry name" value="MetI-like"/>
</dbReference>
<keyword evidence="3" id="KW-1003">Cell membrane</keyword>
<accession>A0A926HM38</accession>
<dbReference type="CDD" id="cd06261">
    <property type="entry name" value="TM_PBP2"/>
    <property type="match status" value="1"/>
</dbReference>
<dbReference type="GO" id="GO:0005886">
    <property type="term" value="C:plasma membrane"/>
    <property type="evidence" value="ECO:0007669"/>
    <property type="project" value="UniProtKB-SubCell"/>
</dbReference>
<evidence type="ECO:0000256" key="4">
    <source>
        <dbReference type="ARBA" id="ARBA00022692"/>
    </source>
</evidence>
<organism evidence="9 10">
    <name type="scientific">Yeguia hominis</name>
    <dbReference type="NCBI Taxonomy" id="2763662"/>
    <lineage>
        <taxon>Bacteria</taxon>
        <taxon>Bacillati</taxon>
        <taxon>Bacillota</taxon>
        <taxon>Clostridia</taxon>
        <taxon>Eubacteriales</taxon>
        <taxon>Yeguiaceae</taxon>
        <taxon>Yeguia</taxon>
    </lineage>
</organism>
<feature type="transmembrane region" description="Helical" evidence="7">
    <location>
        <begin position="197"/>
        <end position="219"/>
    </location>
</feature>
<dbReference type="Pfam" id="PF00528">
    <property type="entry name" value="BPD_transp_1"/>
    <property type="match status" value="1"/>
</dbReference>
<protein>
    <submittedName>
        <fullName evidence="9">Carbohydrate ABC transporter permease</fullName>
    </submittedName>
</protein>
<evidence type="ECO:0000313" key="10">
    <source>
        <dbReference type="Proteomes" id="UP000651482"/>
    </source>
</evidence>
<name>A0A926HM38_9FIRM</name>
<evidence type="ECO:0000313" key="9">
    <source>
        <dbReference type="EMBL" id="MBC8532742.1"/>
    </source>
</evidence>
<keyword evidence="2 7" id="KW-0813">Transport</keyword>
<keyword evidence="6 7" id="KW-0472">Membrane</keyword>
<evidence type="ECO:0000256" key="3">
    <source>
        <dbReference type="ARBA" id="ARBA00022475"/>
    </source>
</evidence>
<comment type="similarity">
    <text evidence="7">Belongs to the binding-protein-dependent transport system permease family.</text>
</comment>
<gene>
    <name evidence="9" type="ORF">IAG03_01730</name>
</gene>
<evidence type="ECO:0000256" key="7">
    <source>
        <dbReference type="RuleBase" id="RU363032"/>
    </source>
</evidence>
<evidence type="ECO:0000256" key="2">
    <source>
        <dbReference type="ARBA" id="ARBA00022448"/>
    </source>
</evidence>
<dbReference type="PANTHER" id="PTHR43744">
    <property type="entry name" value="ABC TRANSPORTER PERMEASE PROTEIN MG189-RELATED-RELATED"/>
    <property type="match status" value="1"/>
</dbReference>
<dbReference type="RefSeq" id="WP_249317958.1">
    <property type="nucleotide sequence ID" value="NZ_JACRSN010000002.1"/>
</dbReference>
<dbReference type="Proteomes" id="UP000651482">
    <property type="component" value="Unassembled WGS sequence"/>
</dbReference>
<dbReference type="Gene3D" id="1.10.3720.10">
    <property type="entry name" value="MetI-like"/>
    <property type="match status" value="1"/>
</dbReference>
<evidence type="ECO:0000256" key="6">
    <source>
        <dbReference type="ARBA" id="ARBA00023136"/>
    </source>
</evidence>
<feature type="domain" description="ABC transmembrane type-1" evidence="8">
    <location>
        <begin position="72"/>
        <end position="264"/>
    </location>
</feature>
<keyword evidence="4 7" id="KW-0812">Transmembrane</keyword>
<dbReference type="PROSITE" id="PS50928">
    <property type="entry name" value="ABC_TM1"/>
    <property type="match status" value="1"/>
</dbReference>
<feature type="transmembrane region" description="Helical" evidence="7">
    <location>
        <begin position="12"/>
        <end position="33"/>
    </location>
</feature>
<proteinExistence type="inferred from homology"/>
<feature type="transmembrane region" description="Helical" evidence="7">
    <location>
        <begin position="143"/>
        <end position="163"/>
    </location>
</feature>
<feature type="transmembrane region" description="Helical" evidence="7">
    <location>
        <begin position="76"/>
        <end position="97"/>
    </location>
</feature>
<dbReference type="SUPFAM" id="SSF161098">
    <property type="entry name" value="MetI-like"/>
    <property type="match status" value="1"/>
</dbReference>
<reference evidence="9" key="1">
    <citation type="submission" date="2020-08" db="EMBL/GenBank/DDBJ databases">
        <title>Genome public.</title>
        <authorList>
            <person name="Liu C."/>
            <person name="Sun Q."/>
        </authorList>
    </citation>
    <scope>NUCLEOTIDE SEQUENCE</scope>
    <source>
        <strain evidence="9">NSJ-40</strain>
    </source>
</reference>
<evidence type="ECO:0000256" key="5">
    <source>
        <dbReference type="ARBA" id="ARBA00022989"/>
    </source>
</evidence>
<comment type="subcellular location">
    <subcellularLocation>
        <location evidence="1 7">Cell membrane</location>
        <topology evidence="1 7">Multi-pass membrane protein</topology>
    </subcellularLocation>
</comment>
<feature type="transmembrane region" description="Helical" evidence="7">
    <location>
        <begin position="109"/>
        <end position="131"/>
    </location>
</feature>
<keyword evidence="5 7" id="KW-1133">Transmembrane helix</keyword>
<comment type="caution">
    <text evidence="9">The sequence shown here is derived from an EMBL/GenBank/DDBJ whole genome shotgun (WGS) entry which is preliminary data.</text>
</comment>
<keyword evidence="10" id="KW-1185">Reference proteome</keyword>